<dbReference type="PROSITE" id="PS51272">
    <property type="entry name" value="SLH"/>
    <property type="match status" value="3"/>
</dbReference>
<evidence type="ECO:0000256" key="2">
    <source>
        <dbReference type="SAM" id="MobiDB-lite"/>
    </source>
</evidence>
<feature type="domain" description="SLH" evidence="5">
    <location>
        <begin position="912"/>
        <end position="972"/>
    </location>
</feature>
<dbReference type="InterPro" id="IPR036116">
    <property type="entry name" value="FN3_sf"/>
</dbReference>
<feature type="signal peptide" evidence="3">
    <location>
        <begin position="1"/>
        <end position="24"/>
    </location>
</feature>
<dbReference type="Pfam" id="PF05547">
    <property type="entry name" value="Peptidase_M6"/>
    <property type="match status" value="1"/>
</dbReference>
<dbReference type="PANTHER" id="PTHR41775">
    <property type="entry name" value="SECRETED PROTEIN-RELATED"/>
    <property type="match status" value="1"/>
</dbReference>
<accession>A0A1M7GGK5</accession>
<sequence>MLKRSVIPLILFLCIILNSSASFATLAVPGGESYRVSLRHYVPPKPGVYDLKLRGQGFFSSKSDRLPVIPTEKSAPAPEGPVTGTHNVLVLRVNFPSEDFEQAHDDVYWEDLIFGNEENSKSLYNYLRENSYGKFLIEGDVYDTVITANNPITYYGQNSGNLIDVNVGELIGEVISKADQNIDFSKYANEEKVVDHLIIIHAGPGEEAGGGPYGANSIWSHYGRFGSPVTVDGVKIEDYIIVPDDGLLGVLAHEFGHDLGLPDLYSTADGLPVVGIWDVMDYGAWAGDPPGSSPTHFSAWSKALLGWVEVQNINSDGTLTVKPVENNFSGSVYRLWTDGDVNSQEYFLIEYRKKTGFDSALPGEGLLLWHIDDSIGSIEENDVNADWQNPRVALRQADGRIDLETGYNTGDAGDPFPGEYNKREFTAFTIPGSYSRNGEFTFVELTCISDPGDSMTADVYVKAQVPAGAPGELGIGRERSGIAFFWQPVLKAEAFDLQIAGDIYFKNIIVDAKDIYGTYYITDSITENGVYYWKVKAKNSLGVGPWSKISSFTNSTDAAFKNLNLYPNPFSPKVSDKVIITYTMTDNATVGVFVYKGDEKLETVQNWVYGEANTLYQIDWESLTTYDDGKYTVLLSAYNEQGKWELGLDLIVDRVAELKELNVPSIISSETLTVKGKSEPGAIVKIFISGAEDIEITTPTTDDGTFEAHLALSKTGDYYVRVNAIDWAGNESYAGPFKVTRISSPRDTGGSGGSGGTGGTGGSGGGGGGGGATPVTEVPGLRVEQEVAPDKGGKIEVYGGNLVVDVPAGAVEEKLKIWVQIVKAADKPISEGHVPFSSVFNFGPEGIKFKKPVTIIMKYSEKDMNGFPPEKLSIFTWDENLHKWVSLGGRVDKEKQEVSTTVNHFSLYRLMGYSPTFDDIQNSWARHEIEMLASREIVDGVSPNAFAPGRNVTRAEFIKLLVKGLGLETDVSGDSSFKDVKATDWFYASIETAYRYGLVRGDQDSFFNPGMNMSRQEMAAVLVRALGLEEEAGLMSDVEVESLLAFKDSSEISPWARKYVAAAVKHGLMKGNPDGTFRPKDFTRRDQAAVVIFRLLEQKGRI</sequence>
<evidence type="ECO:0000313" key="6">
    <source>
        <dbReference type="EMBL" id="SHM15087.1"/>
    </source>
</evidence>
<evidence type="ECO:0000256" key="1">
    <source>
        <dbReference type="ARBA" id="ARBA00022737"/>
    </source>
</evidence>
<keyword evidence="6" id="KW-0482">Metalloprotease</keyword>
<name>A0A1M7GGK5_9FIRM</name>
<feature type="domain" description="SLH" evidence="5">
    <location>
        <begin position="973"/>
        <end position="1036"/>
    </location>
</feature>
<dbReference type="InterPro" id="IPR008757">
    <property type="entry name" value="Peptidase_M6-like_domain"/>
</dbReference>
<dbReference type="GO" id="GO:0008237">
    <property type="term" value="F:metallopeptidase activity"/>
    <property type="evidence" value="ECO:0007669"/>
    <property type="project" value="UniProtKB-KW"/>
</dbReference>
<dbReference type="PROSITE" id="PS51145">
    <property type="entry name" value="ZU5"/>
    <property type="match status" value="1"/>
</dbReference>
<organism evidence="6 7">
    <name type="scientific">Caldanaerovirga acetigignens</name>
    <dbReference type="NCBI Taxonomy" id="447595"/>
    <lineage>
        <taxon>Bacteria</taxon>
        <taxon>Bacillati</taxon>
        <taxon>Bacillota</taxon>
        <taxon>Clostridia</taxon>
        <taxon>Thermosediminibacterales</taxon>
        <taxon>Thermosediminibacteraceae</taxon>
        <taxon>Caldanaerovirga</taxon>
    </lineage>
</organism>
<dbReference type="SUPFAM" id="SSF55486">
    <property type="entry name" value="Metalloproteases ('zincins'), catalytic domain"/>
    <property type="match status" value="1"/>
</dbReference>
<protein>
    <submittedName>
        <fullName evidence="6">M6 family metalloprotease domain-containing protein</fullName>
    </submittedName>
</protein>
<dbReference type="SUPFAM" id="SSF49265">
    <property type="entry name" value="Fibronectin type III"/>
    <property type="match status" value="1"/>
</dbReference>
<keyword evidence="3" id="KW-0732">Signal</keyword>
<dbReference type="Pfam" id="PF00395">
    <property type="entry name" value="SLH"/>
    <property type="match status" value="3"/>
</dbReference>
<feature type="region of interest" description="Disordered" evidence="2">
    <location>
        <begin position="739"/>
        <end position="777"/>
    </location>
</feature>
<keyword evidence="7" id="KW-1185">Reference proteome</keyword>
<feature type="compositionally biased region" description="Gly residues" evidence="2">
    <location>
        <begin position="749"/>
        <end position="772"/>
    </location>
</feature>
<dbReference type="InterPro" id="IPR013783">
    <property type="entry name" value="Ig-like_fold"/>
</dbReference>
<proteinExistence type="predicted"/>
<dbReference type="NCBIfam" id="TIGR03296">
    <property type="entry name" value="M6dom_TIGR03296"/>
    <property type="match status" value="1"/>
</dbReference>
<evidence type="ECO:0000313" key="7">
    <source>
        <dbReference type="Proteomes" id="UP000184375"/>
    </source>
</evidence>
<dbReference type="InterPro" id="IPR001119">
    <property type="entry name" value="SLH_dom"/>
</dbReference>
<evidence type="ECO:0000259" key="4">
    <source>
        <dbReference type="PROSITE" id="PS51145"/>
    </source>
</evidence>
<dbReference type="InterPro" id="IPR000906">
    <property type="entry name" value="ZU5_dom"/>
</dbReference>
<dbReference type="Proteomes" id="UP000184375">
    <property type="component" value="Unassembled WGS sequence"/>
</dbReference>
<feature type="domain" description="ZU5" evidence="4">
    <location>
        <begin position="782"/>
        <end position="914"/>
    </location>
</feature>
<dbReference type="Pfam" id="PF00791">
    <property type="entry name" value="ZU5"/>
    <property type="match status" value="1"/>
</dbReference>
<dbReference type="EMBL" id="FRCR01000002">
    <property type="protein sequence ID" value="SHM15087.1"/>
    <property type="molecule type" value="Genomic_DNA"/>
</dbReference>
<dbReference type="Gene3D" id="2.60.40.10">
    <property type="entry name" value="Immunoglobulins"/>
    <property type="match status" value="2"/>
</dbReference>
<gene>
    <name evidence="6" type="ORF">SAMN05660826_00314</name>
</gene>
<keyword evidence="1" id="KW-0677">Repeat</keyword>
<dbReference type="Gene3D" id="2.60.220.30">
    <property type="match status" value="1"/>
</dbReference>
<dbReference type="PANTHER" id="PTHR41775:SF1">
    <property type="entry name" value="PEPTIDASE M6-LIKE DOMAIN-CONTAINING PROTEIN"/>
    <property type="match status" value="1"/>
</dbReference>
<dbReference type="STRING" id="447595.SAMN05660826_00314"/>
<evidence type="ECO:0000256" key="3">
    <source>
        <dbReference type="SAM" id="SignalP"/>
    </source>
</evidence>
<dbReference type="GO" id="GO:0006508">
    <property type="term" value="P:proteolysis"/>
    <property type="evidence" value="ECO:0007669"/>
    <property type="project" value="UniProtKB-KW"/>
</dbReference>
<dbReference type="AlphaFoldDB" id="A0A1M7GGK5"/>
<feature type="chain" id="PRO_5038556197" evidence="3">
    <location>
        <begin position="25"/>
        <end position="1102"/>
    </location>
</feature>
<reference evidence="7" key="1">
    <citation type="submission" date="2016-11" db="EMBL/GenBank/DDBJ databases">
        <authorList>
            <person name="Varghese N."/>
            <person name="Submissions S."/>
        </authorList>
    </citation>
    <scope>NUCLEOTIDE SEQUENCE [LARGE SCALE GENOMIC DNA]</scope>
    <source>
        <strain evidence="7">DSM 18802</strain>
    </source>
</reference>
<dbReference type="OrthoDB" id="900053at2"/>
<keyword evidence="6" id="KW-0645">Protease</keyword>
<dbReference type="RefSeq" id="WP_073253677.1">
    <property type="nucleotide sequence ID" value="NZ_FRCR01000002.1"/>
</dbReference>
<feature type="domain" description="SLH" evidence="5">
    <location>
        <begin position="1043"/>
        <end position="1102"/>
    </location>
</feature>
<evidence type="ECO:0000259" key="5">
    <source>
        <dbReference type="PROSITE" id="PS51272"/>
    </source>
</evidence>
<keyword evidence="6" id="KW-0378">Hydrolase</keyword>